<evidence type="ECO:0000313" key="2">
    <source>
        <dbReference type="Proteomes" id="UP000310353"/>
    </source>
</evidence>
<dbReference type="EMBL" id="NXMA01000015">
    <property type="protein sequence ID" value="TKX30632.1"/>
    <property type="molecule type" value="Genomic_DNA"/>
</dbReference>
<protein>
    <submittedName>
        <fullName evidence="1">Uncharacterized protein</fullName>
    </submittedName>
</protein>
<organism evidence="1 2">
    <name type="scientific">Campylobacter aviculae</name>
    <dbReference type="NCBI Taxonomy" id="2510190"/>
    <lineage>
        <taxon>Bacteria</taxon>
        <taxon>Pseudomonadati</taxon>
        <taxon>Campylobacterota</taxon>
        <taxon>Epsilonproteobacteria</taxon>
        <taxon>Campylobacterales</taxon>
        <taxon>Campylobacteraceae</taxon>
        <taxon>Campylobacter</taxon>
    </lineage>
</organism>
<name>A0A4V6DW61_9BACT</name>
<keyword evidence="2" id="KW-1185">Reference proteome</keyword>
<sequence length="317" mass="36718">MYNEIGIDKNTSNTSIIYNRGYYTGCDKDIWESELNKTINDVIQKENSKEFSKDDLSNVFAENSNNYVMDNIAKYITNLKDLDGNSVDFNSLSSDQQYYILFFINKPLENVLNYGTQAYLSDIKINTNENDFYIEANIHTIDGQVFSAASKFSKMQVDIPKYDYGIFVENANPNQVHEFSFVSPKNLSTDERREMLEKIKNSDLKDLKDFEGNVEIKLISDNVTGGGFMELNLFETYNLKLDYEKAIVNAKSLLKDENSSNKKSDEFSNSLLVLFWNNIRINLEKFKDFNLTKINQENVFIKQKNEDELLKSLLKNI</sequence>
<dbReference type="AlphaFoldDB" id="A0A4V6DW61"/>
<accession>A0A4V6DW61</accession>
<evidence type="ECO:0000313" key="1">
    <source>
        <dbReference type="EMBL" id="TKX30632.1"/>
    </source>
</evidence>
<reference evidence="1 2" key="1">
    <citation type="submission" date="2018-05" db="EMBL/GenBank/DDBJ databases">
        <title>Novel Campyloabacter and Helicobacter Species and Strains.</title>
        <authorList>
            <person name="Mannion A.J."/>
            <person name="Shen Z."/>
            <person name="Fox J.G."/>
        </authorList>
    </citation>
    <scope>NUCLEOTIDE SEQUENCE [LARGE SCALE GENOMIC DNA]</scope>
    <source>
        <strain evidence="2">MIT17-670</strain>
    </source>
</reference>
<dbReference type="RefSeq" id="WP_137622832.1">
    <property type="nucleotide sequence ID" value="NZ_NXMA01000015.1"/>
</dbReference>
<dbReference type="Proteomes" id="UP000310353">
    <property type="component" value="Unassembled WGS sequence"/>
</dbReference>
<gene>
    <name evidence="1" type="ORF">CQA76_07785</name>
</gene>
<dbReference type="OrthoDB" id="5354074at2"/>
<comment type="caution">
    <text evidence="1">The sequence shown here is derived from an EMBL/GenBank/DDBJ whole genome shotgun (WGS) entry which is preliminary data.</text>
</comment>
<proteinExistence type="predicted"/>